<evidence type="ECO:0000313" key="1">
    <source>
        <dbReference type="EMBL" id="OGN07456.1"/>
    </source>
</evidence>
<protein>
    <submittedName>
        <fullName evidence="1">Uncharacterized protein</fullName>
    </submittedName>
</protein>
<gene>
    <name evidence="1" type="ORF">A2669_01930</name>
</gene>
<accession>A0A1F8F5D4</accession>
<sequence length="63" mass="7140">MELKQEQIEKFKSLHQSGELDGLTEGQIRNIAGGVVRLFLALKSIKDRLDKAKNDDSRIDNND</sequence>
<organism evidence="1 2">
    <name type="scientific">Candidatus Yanofskybacteria bacterium RIFCSPHIGHO2_01_FULL_48_25b</name>
    <dbReference type="NCBI Taxonomy" id="1802672"/>
    <lineage>
        <taxon>Bacteria</taxon>
        <taxon>Candidatus Yanofskyibacteriota</taxon>
    </lineage>
</organism>
<comment type="caution">
    <text evidence="1">The sequence shown here is derived from an EMBL/GenBank/DDBJ whole genome shotgun (WGS) entry which is preliminary data.</text>
</comment>
<name>A0A1F8F5D4_9BACT</name>
<reference evidence="1 2" key="1">
    <citation type="journal article" date="2016" name="Nat. Commun.">
        <title>Thousands of microbial genomes shed light on interconnected biogeochemical processes in an aquifer system.</title>
        <authorList>
            <person name="Anantharaman K."/>
            <person name="Brown C.T."/>
            <person name="Hug L.A."/>
            <person name="Sharon I."/>
            <person name="Castelle C.J."/>
            <person name="Probst A.J."/>
            <person name="Thomas B.C."/>
            <person name="Singh A."/>
            <person name="Wilkins M.J."/>
            <person name="Karaoz U."/>
            <person name="Brodie E.L."/>
            <person name="Williams K.H."/>
            <person name="Hubbard S.S."/>
            <person name="Banfield J.F."/>
        </authorList>
    </citation>
    <scope>NUCLEOTIDE SEQUENCE [LARGE SCALE GENOMIC DNA]</scope>
</reference>
<dbReference type="Proteomes" id="UP000177605">
    <property type="component" value="Unassembled WGS sequence"/>
</dbReference>
<proteinExistence type="predicted"/>
<evidence type="ECO:0000313" key="2">
    <source>
        <dbReference type="Proteomes" id="UP000177605"/>
    </source>
</evidence>
<dbReference type="AlphaFoldDB" id="A0A1F8F5D4"/>
<dbReference type="EMBL" id="MGJM01000001">
    <property type="protein sequence ID" value="OGN07456.1"/>
    <property type="molecule type" value="Genomic_DNA"/>
</dbReference>